<evidence type="ECO:0000259" key="2">
    <source>
        <dbReference type="Pfam" id="PF26053"/>
    </source>
</evidence>
<dbReference type="Proteomes" id="UP000887229">
    <property type="component" value="Unassembled WGS sequence"/>
</dbReference>
<evidence type="ECO:0000259" key="1">
    <source>
        <dbReference type="Pfam" id="PF01425"/>
    </source>
</evidence>
<feature type="domain" description="Scytalone dehydratase-like protein Arp1 N-terminal" evidence="2">
    <location>
        <begin position="57"/>
        <end position="154"/>
    </location>
</feature>
<dbReference type="AlphaFoldDB" id="A0A9P8CM91"/>
<reference evidence="3" key="1">
    <citation type="journal article" date="2021" name="IMA Fungus">
        <title>Genomic characterization of three marine fungi, including Emericellopsis atlantica sp. nov. with signatures of a generalist lifestyle and marine biomass degradation.</title>
        <authorList>
            <person name="Hagestad O.C."/>
            <person name="Hou L."/>
            <person name="Andersen J.H."/>
            <person name="Hansen E.H."/>
            <person name="Altermark B."/>
            <person name="Li C."/>
            <person name="Kuhnert E."/>
            <person name="Cox R.J."/>
            <person name="Crous P.W."/>
            <person name="Spatafora J.W."/>
            <person name="Lail K."/>
            <person name="Amirebrahimi M."/>
            <person name="Lipzen A."/>
            <person name="Pangilinan J."/>
            <person name="Andreopoulos W."/>
            <person name="Hayes R.D."/>
            <person name="Ng V."/>
            <person name="Grigoriev I.V."/>
            <person name="Jackson S.A."/>
            <person name="Sutton T.D.S."/>
            <person name="Dobson A.D.W."/>
            <person name="Rama T."/>
        </authorList>
    </citation>
    <scope>NUCLEOTIDE SEQUENCE</scope>
    <source>
        <strain evidence="3">TS7</strain>
    </source>
</reference>
<dbReference type="SUPFAM" id="SSF75304">
    <property type="entry name" value="Amidase signature (AS) enzymes"/>
    <property type="match status" value="1"/>
</dbReference>
<sequence length="646" mass="72006">MTLICNSCSSSSKHCSCAGRQEGPTQETGAPIETCKVGDAEYLIHPQILAAIQADIKPSALIPVTLLNTDEIFNDRLEQILNEFDATDDVFRPEFGSVLVEKPTSSSLVEDGIATRRSTFQQAKYSKTLYALRCPGARSLADLKELPSGPYFLRGPNIHAAYALHVDTYQAFTRGLIPDDVFQPQRYQEFTLLAQGGLFASIAVPSTLYFRKDKGGLRGVRISISESMRLEGVRESFANRDYTLFNRISAETNAMAQHLIDLGAVIVGQTKVPELLAGGWEDSTKPWNPRGDQLQDSGAGSSGAAVAVAGYDWIRMAFAVDSFGGLRIPAARNGAYAVRTSSDRQSQGDQLFNDDLDGYGVAARSCADLQLASSAISQNTMPRSLMQSSRSQMATRVISLDWGTTGEDMFSPEQRNCLEQLYRKIRRVLNVQVESMNLEEEWQRHKPAGPGLLEQVGVAPYKLLSRTWRHYFDGFWAYYKRWYGREPFSDLQTRRSRDLGHLGGEEATCLRNDLIAFRHWFRKLVEAKSMNANERTLVIFPDVVVEPTDRRHESTPDPETLTYSQFLTHWLSPITRCSQVVVPFSQIETSLESNPEIKEWALPVTVSLLSTSDASDLLESVQGIIDCCTSEVQTGEWTFPQDLVSQ</sequence>
<dbReference type="EMBL" id="MU251263">
    <property type="protein sequence ID" value="KAG9252208.1"/>
    <property type="molecule type" value="Genomic_DNA"/>
</dbReference>
<dbReference type="Pfam" id="PF26053">
    <property type="entry name" value="DUF8016"/>
    <property type="match status" value="1"/>
</dbReference>
<dbReference type="PANTHER" id="PTHR46310:SF7">
    <property type="entry name" value="AMIDASE 1"/>
    <property type="match status" value="1"/>
</dbReference>
<dbReference type="InterPro" id="IPR023631">
    <property type="entry name" value="Amidase_dom"/>
</dbReference>
<dbReference type="PANTHER" id="PTHR46310">
    <property type="entry name" value="AMIDASE 1"/>
    <property type="match status" value="1"/>
</dbReference>
<dbReference type="RefSeq" id="XP_046116132.1">
    <property type="nucleotide sequence ID" value="XM_046263869.1"/>
</dbReference>
<evidence type="ECO:0000313" key="4">
    <source>
        <dbReference type="Proteomes" id="UP000887229"/>
    </source>
</evidence>
<evidence type="ECO:0000313" key="3">
    <source>
        <dbReference type="EMBL" id="KAG9252208.1"/>
    </source>
</evidence>
<proteinExistence type="predicted"/>
<organism evidence="3 4">
    <name type="scientific">Emericellopsis atlantica</name>
    <dbReference type="NCBI Taxonomy" id="2614577"/>
    <lineage>
        <taxon>Eukaryota</taxon>
        <taxon>Fungi</taxon>
        <taxon>Dikarya</taxon>
        <taxon>Ascomycota</taxon>
        <taxon>Pezizomycotina</taxon>
        <taxon>Sordariomycetes</taxon>
        <taxon>Hypocreomycetidae</taxon>
        <taxon>Hypocreales</taxon>
        <taxon>Bionectriaceae</taxon>
        <taxon>Emericellopsis</taxon>
    </lineage>
</organism>
<feature type="domain" description="Amidase" evidence="1">
    <location>
        <begin position="211"/>
        <end position="388"/>
    </location>
</feature>
<dbReference type="InterPro" id="IPR036928">
    <property type="entry name" value="AS_sf"/>
</dbReference>
<dbReference type="Pfam" id="PF01425">
    <property type="entry name" value="Amidase"/>
    <property type="match status" value="1"/>
</dbReference>
<dbReference type="InterPro" id="IPR058329">
    <property type="entry name" value="Arp1_N"/>
</dbReference>
<dbReference type="Gene3D" id="3.90.1300.10">
    <property type="entry name" value="Amidase signature (AS) domain"/>
    <property type="match status" value="1"/>
</dbReference>
<name>A0A9P8CM91_9HYPO</name>
<accession>A0A9P8CM91</accession>
<dbReference type="OrthoDB" id="5423360at2759"/>
<dbReference type="GeneID" id="70294772"/>
<keyword evidence="4" id="KW-1185">Reference proteome</keyword>
<comment type="caution">
    <text evidence="3">The sequence shown here is derived from an EMBL/GenBank/DDBJ whole genome shotgun (WGS) entry which is preliminary data.</text>
</comment>
<gene>
    <name evidence="3" type="ORF">F5Z01DRAFT_661138</name>
</gene>
<protein>
    <submittedName>
        <fullName evidence="3">Amidase signature domain-containing protein</fullName>
    </submittedName>
</protein>